<reference evidence="3" key="1">
    <citation type="journal article" date="2019" name="Sci. Rep.">
        <title>Draft genome of Tanacetum cinerariifolium, the natural source of mosquito coil.</title>
        <authorList>
            <person name="Yamashiro T."/>
            <person name="Shiraishi A."/>
            <person name="Satake H."/>
            <person name="Nakayama K."/>
        </authorList>
    </citation>
    <scope>NUCLEOTIDE SEQUENCE</scope>
</reference>
<sequence>MIDTWDGEMIVLDDFIEVRMEKDRFGSSFNIQGANDFNNFISSSGLIDIPLGGYSYTWAYKSAYNMSKLDRFLVSEGLLVEFPHLLAKVSIKCKLIEVDKLIDKGEYDNDTLIQRASLLNDLNVITSKEALDVSQKAKIRWSIEGDENLNVEHVEELECLSISMKSKMQFGNVFFSTCIFPPGCNSTFIALIPKIHDAKTIKDFCPISLIGSVYKIIAKILANRFNLVISDLNNEVQTTFVPNRQILDGLLILNELISWCKHKKINAMIFKVDFEKAFDSVRSPASEFQFHKGLKQGDMLSPFLFILVMESLHRSFTRVMEAGLYKSISINKYISISHLFYADDAVFVGEWNISNIKTIMNVLKFIFMASSLKTNLYKSKLLGFGVAKTEIEEASLIMVCSTFSSYFHYLGVKVGASIYRINSWQDVIDKISSRLSKWKIKTLSSYGKLTLLKSIQTALPLYYMSMYKALAAILRELESIRRDFYGCDKVDRKIVWIEWENILASNPTVGLVSPAYTPPPELFFSNGYGDLLHVLPFGLTLSKQFMESKSGRRATKNLVSITSQVLLPQMSDHCFWSLDGSGEFTVRSVRNYIDDVLLLKHEAPTRWVKIILFKINILAWKISLDRLPTRFNISYRGLEFLSIVCPLCNAAVETSSHVFFSCTLARQIMHKMYRWWDLDTFSFTSYGDCLSWVSNVRLAKDKKGILEEYNKGFKARLRHVVITTMISFCFNMV</sequence>
<protein>
    <submittedName>
        <fullName evidence="3">RNA-directed DNA polymerase, eukaryota</fullName>
    </submittedName>
</protein>
<evidence type="ECO:0000313" key="3">
    <source>
        <dbReference type="EMBL" id="GEY09899.1"/>
    </source>
</evidence>
<dbReference type="SUPFAM" id="SSF56672">
    <property type="entry name" value="DNA/RNA polymerases"/>
    <property type="match status" value="1"/>
</dbReference>
<accession>A0A699HHS1</accession>
<feature type="domain" description="Reverse transcriptase zinc-binding" evidence="2">
    <location>
        <begin position="593"/>
        <end position="668"/>
    </location>
</feature>
<keyword evidence="3" id="KW-0695">RNA-directed DNA polymerase</keyword>
<comment type="caution">
    <text evidence="3">The sequence shown here is derived from an EMBL/GenBank/DDBJ whole genome shotgun (WGS) entry which is preliminary data.</text>
</comment>
<dbReference type="EMBL" id="BKCJ010151727">
    <property type="protein sequence ID" value="GEY09899.1"/>
    <property type="molecule type" value="Genomic_DNA"/>
</dbReference>
<feature type="domain" description="Reverse transcriptase" evidence="1">
    <location>
        <begin position="201"/>
        <end position="413"/>
    </location>
</feature>
<organism evidence="3">
    <name type="scientific">Tanacetum cinerariifolium</name>
    <name type="common">Dalmatian daisy</name>
    <name type="synonym">Chrysanthemum cinerariifolium</name>
    <dbReference type="NCBI Taxonomy" id="118510"/>
    <lineage>
        <taxon>Eukaryota</taxon>
        <taxon>Viridiplantae</taxon>
        <taxon>Streptophyta</taxon>
        <taxon>Embryophyta</taxon>
        <taxon>Tracheophyta</taxon>
        <taxon>Spermatophyta</taxon>
        <taxon>Magnoliopsida</taxon>
        <taxon>eudicotyledons</taxon>
        <taxon>Gunneridae</taxon>
        <taxon>Pentapetalae</taxon>
        <taxon>asterids</taxon>
        <taxon>campanulids</taxon>
        <taxon>Asterales</taxon>
        <taxon>Asteraceae</taxon>
        <taxon>Asteroideae</taxon>
        <taxon>Anthemideae</taxon>
        <taxon>Anthemidinae</taxon>
        <taxon>Tanacetum</taxon>
    </lineage>
</organism>
<dbReference type="PANTHER" id="PTHR33116:SF78">
    <property type="entry name" value="OS12G0587133 PROTEIN"/>
    <property type="match status" value="1"/>
</dbReference>
<name>A0A699HHS1_TANCI</name>
<keyword evidence="3" id="KW-0548">Nucleotidyltransferase</keyword>
<dbReference type="Pfam" id="PF13966">
    <property type="entry name" value="zf-RVT"/>
    <property type="match status" value="1"/>
</dbReference>
<evidence type="ECO:0000259" key="1">
    <source>
        <dbReference type="Pfam" id="PF00078"/>
    </source>
</evidence>
<gene>
    <name evidence="3" type="ORF">Tci_381873</name>
</gene>
<dbReference type="CDD" id="cd01650">
    <property type="entry name" value="RT_nLTR_like"/>
    <property type="match status" value="1"/>
</dbReference>
<dbReference type="PANTHER" id="PTHR33116">
    <property type="entry name" value="REVERSE TRANSCRIPTASE ZINC-BINDING DOMAIN-CONTAINING PROTEIN-RELATED-RELATED"/>
    <property type="match status" value="1"/>
</dbReference>
<dbReference type="AlphaFoldDB" id="A0A699HHS1"/>
<dbReference type="GO" id="GO:0003964">
    <property type="term" value="F:RNA-directed DNA polymerase activity"/>
    <property type="evidence" value="ECO:0007669"/>
    <property type="project" value="UniProtKB-KW"/>
</dbReference>
<dbReference type="InterPro" id="IPR043502">
    <property type="entry name" value="DNA/RNA_pol_sf"/>
</dbReference>
<evidence type="ECO:0000259" key="2">
    <source>
        <dbReference type="Pfam" id="PF13966"/>
    </source>
</evidence>
<keyword evidence="3" id="KW-0808">Transferase</keyword>
<proteinExistence type="predicted"/>
<dbReference type="Pfam" id="PF00078">
    <property type="entry name" value="RVT_1"/>
    <property type="match status" value="1"/>
</dbReference>
<dbReference type="InterPro" id="IPR026960">
    <property type="entry name" value="RVT-Znf"/>
</dbReference>
<dbReference type="InterPro" id="IPR000477">
    <property type="entry name" value="RT_dom"/>
</dbReference>